<feature type="region of interest" description="Disordered" evidence="9">
    <location>
        <begin position="341"/>
        <end position="379"/>
    </location>
</feature>
<reference evidence="11 12" key="1">
    <citation type="submission" date="2016-10" db="EMBL/GenBank/DDBJ databases">
        <authorList>
            <person name="de Groot N.N."/>
        </authorList>
    </citation>
    <scope>NUCLEOTIDE SEQUENCE [LARGE SCALE GENOMIC DNA]</scope>
    <source>
        <strain evidence="11 12">DSM 22489</strain>
    </source>
</reference>
<dbReference type="OrthoDB" id="9765462at2"/>
<dbReference type="InterPro" id="IPR011059">
    <property type="entry name" value="Metal-dep_hydrolase_composite"/>
</dbReference>
<evidence type="ECO:0000256" key="7">
    <source>
        <dbReference type="ARBA" id="ARBA00022801"/>
    </source>
</evidence>
<evidence type="ECO:0000256" key="1">
    <source>
        <dbReference type="ARBA" id="ARBA00001947"/>
    </source>
</evidence>
<evidence type="ECO:0000259" key="10">
    <source>
        <dbReference type="Pfam" id="PF01979"/>
    </source>
</evidence>
<comment type="cofactor">
    <cofactor evidence="1">
        <name>Zn(2+)</name>
        <dbReference type="ChEBI" id="CHEBI:29105"/>
    </cofactor>
</comment>
<dbReference type="PANTHER" id="PTHR43668:SF2">
    <property type="entry name" value="ALLANTOINASE"/>
    <property type="match status" value="1"/>
</dbReference>
<organism evidence="11 12">
    <name type="scientific">Bryocella elongata</name>
    <dbReference type="NCBI Taxonomy" id="863522"/>
    <lineage>
        <taxon>Bacteria</taxon>
        <taxon>Pseudomonadati</taxon>
        <taxon>Acidobacteriota</taxon>
        <taxon>Terriglobia</taxon>
        <taxon>Terriglobales</taxon>
        <taxon>Acidobacteriaceae</taxon>
        <taxon>Bryocella</taxon>
    </lineage>
</organism>
<keyword evidence="7" id="KW-0378">Hydrolase</keyword>
<dbReference type="EC" id="3.5.2.5" evidence="5"/>
<dbReference type="EMBL" id="FNVA01000002">
    <property type="protein sequence ID" value="SEF98932.1"/>
    <property type="molecule type" value="Genomic_DNA"/>
</dbReference>
<dbReference type="InterPro" id="IPR006680">
    <property type="entry name" value="Amidohydro-rel"/>
</dbReference>
<dbReference type="InterPro" id="IPR017593">
    <property type="entry name" value="Allantoinase"/>
</dbReference>
<evidence type="ECO:0000313" key="12">
    <source>
        <dbReference type="Proteomes" id="UP000236728"/>
    </source>
</evidence>
<gene>
    <name evidence="11" type="ORF">SAMN05421819_1584</name>
</gene>
<feature type="compositionally biased region" description="Basic and acidic residues" evidence="9">
    <location>
        <begin position="348"/>
        <end position="360"/>
    </location>
</feature>
<accession>A0A1H5WHI4</accession>
<dbReference type="PANTHER" id="PTHR43668">
    <property type="entry name" value="ALLANTOINASE"/>
    <property type="match status" value="1"/>
</dbReference>
<keyword evidence="12" id="KW-1185">Reference proteome</keyword>
<dbReference type="Proteomes" id="UP000236728">
    <property type="component" value="Unassembled WGS sequence"/>
</dbReference>
<evidence type="ECO:0000256" key="5">
    <source>
        <dbReference type="ARBA" id="ARBA00012863"/>
    </source>
</evidence>
<comment type="pathway">
    <text evidence="2">Nitrogen metabolism; (S)-allantoin degradation; allantoate from (S)-allantoin: step 1/1.</text>
</comment>
<dbReference type="SUPFAM" id="SSF51556">
    <property type="entry name" value="Metallo-dependent hydrolases"/>
    <property type="match status" value="1"/>
</dbReference>
<dbReference type="InterPro" id="IPR032466">
    <property type="entry name" value="Metal_Hydrolase"/>
</dbReference>
<dbReference type="SUPFAM" id="SSF51338">
    <property type="entry name" value="Composite domain of metallo-dependent hydrolases"/>
    <property type="match status" value="1"/>
</dbReference>
<dbReference type="GO" id="GO:0008270">
    <property type="term" value="F:zinc ion binding"/>
    <property type="evidence" value="ECO:0007669"/>
    <property type="project" value="InterPro"/>
</dbReference>
<dbReference type="Pfam" id="PF01979">
    <property type="entry name" value="Amidohydro_1"/>
    <property type="match status" value="1"/>
</dbReference>
<dbReference type="Gene3D" id="3.20.20.140">
    <property type="entry name" value="Metal-dependent hydrolases"/>
    <property type="match status" value="1"/>
</dbReference>
<protein>
    <recommendedName>
        <fullName evidence="5">allantoinase</fullName>
        <ecNumber evidence="5">3.5.2.5</ecNumber>
    </recommendedName>
</protein>
<comment type="similarity">
    <text evidence="3">Belongs to the metallo-dependent hydrolases superfamily. Allantoinase family.</text>
</comment>
<dbReference type="NCBIfam" id="TIGR03178">
    <property type="entry name" value="allantoinase"/>
    <property type="match status" value="1"/>
</dbReference>
<dbReference type="GO" id="GO:0005737">
    <property type="term" value="C:cytoplasm"/>
    <property type="evidence" value="ECO:0007669"/>
    <property type="project" value="TreeGrafter"/>
</dbReference>
<comment type="subunit">
    <text evidence="4">Homotetramer.</text>
</comment>
<dbReference type="GO" id="GO:0004038">
    <property type="term" value="F:allantoinase activity"/>
    <property type="evidence" value="ECO:0007669"/>
    <property type="project" value="UniProtKB-EC"/>
</dbReference>
<keyword evidence="6" id="KW-0479">Metal-binding</keyword>
<dbReference type="GO" id="GO:0006145">
    <property type="term" value="P:purine nucleobase catabolic process"/>
    <property type="evidence" value="ECO:0007669"/>
    <property type="project" value="TreeGrafter"/>
</dbReference>
<feature type="domain" description="Amidohydrolase-related" evidence="10">
    <location>
        <begin position="58"/>
        <end position="489"/>
    </location>
</feature>
<dbReference type="GO" id="GO:0050897">
    <property type="term" value="F:cobalt ion binding"/>
    <property type="evidence" value="ECO:0007669"/>
    <property type="project" value="InterPro"/>
</dbReference>
<dbReference type="GO" id="GO:0000256">
    <property type="term" value="P:allantoin catabolic process"/>
    <property type="evidence" value="ECO:0007669"/>
    <property type="project" value="InterPro"/>
</dbReference>
<evidence type="ECO:0000256" key="6">
    <source>
        <dbReference type="ARBA" id="ARBA00022723"/>
    </source>
</evidence>
<keyword evidence="8" id="KW-0862">Zinc</keyword>
<proteinExistence type="inferred from homology"/>
<dbReference type="InterPro" id="IPR050138">
    <property type="entry name" value="DHOase/Allantoinase_Hydrolase"/>
</dbReference>
<sequence>MVHALRSRRVVTPHGEIDATVVIEDGLIIGVHPASHLDSRISNLPTGLPIEDLGNLALLPGLVDVHTHINEPGRTEWEGFATATRAAAAGGFTTLVDMPLNCLPETIDERALALKREAAFGSALPNTQHPTTNNASPNQCLVDLAFWGGAVDGNQAEIEPLALAGVAGYKCFLIYPGCDGFTEIDRANLELAIPHIAKTGLPLLTHAELAPSIDRAVARLNASGADWHKYSTYLASRPDEAELDAIAMLLDLCRAHRFRLHIVHLSTAKALPMLQAARLEGLPVTVETCPHYLHCAAEDIPDGATLFKCAPPIRSAANRDQLWAALESGLIDMIATDHSPCPPHMKRLAPDDPQLRHSERSAQGAVEGPASLPSQPPPGLEYGRFDQAWGGIPSLSTALSVLWTDCVARGVPLAKLAHWTSAAPAQLAGLGAWVGSIEPGKHANLVAFDADATFRLTPDRLHYRHAISPYLGETLRGVVRSTWLRGQQVYENREHPAFPLAPGGREYTLDSLHTH</sequence>
<evidence type="ECO:0000256" key="2">
    <source>
        <dbReference type="ARBA" id="ARBA00004968"/>
    </source>
</evidence>
<evidence type="ECO:0000256" key="4">
    <source>
        <dbReference type="ARBA" id="ARBA00011881"/>
    </source>
</evidence>
<evidence type="ECO:0000256" key="9">
    <source>
        <dbReference type="SAM" id="MobiDB-lite"/>
    </source>
</evidence>
<dbReference type="AlphaFoldDB" id="A0A1H5WHI4"/>
<name>A0A1H5WHI4_9BACT</name>
<evidence type="ECO:0000256" key="3">
    <source>
        <dbReference type="ARBA" id="ARBA00010368"/>
    </source>
</evidence>
<evidence type="ECO:0000256" key="8">
    <source>
        <dbReference type="ARBA" id="ARBA00022833"/>
    </source>
</evidence>
<dbReference type="RefSeq" id="WP_103932499.1">
    <property type="nucleotide sequence ID" value="NZ_FNVA01000002.1"/>
</dbReference>
<evidence type="ECO:0000313" key="11">
    <source>
        <dbReference type="EMBL" id="SEF98932.1"/>
    </source>
</evidence>